<dbReference type="AlphaFoldDB" id="A0A937LZB4"/>
<dbReference type="Proteomes" id="UP000705230">
    <property type="component" value="Unassembled WGS sequence"/>
</dbReference>
<evidence type="ECO:0000313" key="2">
    <source>
        <dbReference type="EMBL" id="MBL6903375.1"/>
    </source>
</evidence>
<dbReference type="EMBL" id="JADHSG010000004">
    <property type="protein sequence ID" value="MBL6903375.1"/>
    <property type="molecule type" value="Genomic_DNA"/>
</dbReference>
<feature type="chain" id="PRO_5037601064" description="DUF3108 domain-containing protein" evidence="1">
    <location>
        <begin position="20"/>
        <end position="233"/>
    </location>
</feature>
<gene>
    <name evidence="2" type="ORF">ISR29_04155</name>
</gene>
<feature type="signal peptide" evidence="1">
    <location>
        <begin position="1"/>
        <end position="19"/>
    </location>
</feature>
<name>A0A937LZB4_9GAMM</name>
<keyword evidence="1" id="KW-0732">Signal</keyword>
<comment type="caution">
    <text evidence="2">The sequence shown here is derived from an EMBL/GenBank/DDBJ whole genome shotgun (WGS) entry which is preliminary data.</text>
</comment>
<evidence type="ECO:0000256" key="1">
    <source>
        <dbReference type="SAM" id="SignalP"/>
    </source>
</evidence>
<evidence type="ECO:0008006" key="4">
    <source>
        <dbReference type="Google" id="ProtNLM"/>
    </source>
</evidence>
<organism evidence="2 3">
    <name type="scientific">SAR86 cluster bacterium</name>
    <dbReference type="NCBI Taxonomy" id="2030880"/>
    <lineage>
        <taxon>Bacteria</taxon>
        <taxon>Pseudomonadati</taxon>
        <taxon>Pseudomonadota</taxon>
        <taxon>Gammaproteobacteria</taxon>
        <taxon>SAR86 cluster</taxon>
    </lineage>
</organism>
<proteinExistence type="predicted"/>
<sequence length="233" mass="27323">MRYKKFLILFLAFPLLLKANEVQDYKAEYLFETDKFSVTGIRELKTNNKKASITFNAKTNIVKLFFESTFDVINDQVFSEKYLVTIKALLIRRNYLIKYGKGNGVIESSGENKWEIAHKQDLIILDPLNAQVQIRINVKKMVDLNNYSPFEIALQDIKDGEIEINTYKFSRKDQYEFNNKTYDSIIIERVRDQDSRVTEYYLVPELGYLILEVIDKKESSTEKLKLQKILSLG</sequence>
<reference evidence="2" key="1">
    <citation type="submission" date="2020-10" db="EMBL/GenBank/DDBJ databases">
        <title>Microbiome of the Black Sea water column analyzed by genome centric metagenomics.</title>
        <authorList>
            <person name="Cabello-Yeves P.J."/>
            <person name="Callieri C."/>
            <person name="Picazo A."/>
            <person name="Mehrshad M."/>
            <person name="Haro-Moreno J.M."/>
            <person name="Roda-Garcia J."/>
            <person name="Dzembekova N."/>
            <person name="Slabakova V."/>
            <person name="Slabakova N."/>
            <person name="Moncheva S."/>
            <person name="Rodriguez-Valera F."/>
        </authorList>
    </citation>
    <scope>NUCLEOTIDE SEQUENCE</scope>
    <source>
        <strain evidence="2">BS30m-G43</strain>
    </source>
</reference>
<accession>A0A937LZB4</accession>
<protein>
    <recommendedName>
        <fullName evidence="4">DUF3108 domain-containing protein</fullName>
    </recommendedName>
</protein>
<evidence type="ECO:0000313" key="3">
    <source>
        <dbReference type="Proteomes" id="UP000705230"/>
    </source>
</evidence>